<accession>A0A1G2B168</accession>
<dbReference type="PROSITE" id="PS01125">
    <property type="entry name" value="ROK"/>
    <property type="match status" value="1"/>
</dbReference>
<evidence type="ECO:0000256" key="1">
    <source>
        <dbReference type="ARBA" id="ARBA00006479"/>
    </source>
</evidence>
<organism evidence="2 3">
    <name type="scientific">Candidatus Kerfeldbacteria bacterium RIFCSPLOWO2_01_FULL_48_11</name>
    <dbReference type="NCBI Taxonomy" id="1798543"/>
    <lineage>
        <taxon>Bacteria</taxon>
        <taxon>Candidatus Kerfeldiibacteriota</taxon>
    </lineage>
</organism>
<dbReference type="STRING" id="1798543.A2898_05340"/>
<comment type="similarity">
    <text evidence="1">Belongs to the ROK (NagC/XylR) family.</text>
</comment>
<dbReference type="Pfam" id="PF00480">
    <property type="entry name" value="ROK"/>
    <property type="match status" value="1"/>
</dbReference>
<evidence type="ECO:0000313" key="2">
    <source>
        <dbReference type="EMBL" id="OGY82429.1"/>
    </source>
</evidence>
<evidence type="ECO:0008006" key="4">
    <source>
        <dbReference type="Google" id="ProtNLM"/>
    </source>
</evidence>
<dbReference type="Proteomes" id="UP000179164">
    <property type="component" value="Unassembled WGS sequence"/>
</dbReference>
<dbReference type="InterPro" id="IPR043129">
    <property type="entry name" value="ATPase_NBD"/>
</dbReference>
<gene>
    <name evidence="2" type="ORF">A2898_05340</name>
</gene>
<dbReference type="PANTHER" id="PTHR18964:SF149">
    <property type="entry name" value="BIFUNCTIONAL UDP-N-ACETYLGLUCOSAMINE 2-EPIMERASE_N-ACETYLMANNOSAMINE KINASE"/>
    <property type="match status" value="1"/>
</dbReference>
<protein>
    <recommendedName>
        <fullName evidence="4">Sugar kinase</fullName>
    </recommendedName>
</protein>
<comment type="caution">
    <text evidence="2">The sequence shown here is derived from an EMBL/GenBank/DDBJ whole genome shotgun (WGS) entry which is preliminary data.</text>
</comment>
<dbReference type="AlphaFoldDB" id="A0A1G2B168"/>
<dbReference type="Gene3D" id="3.30.420.40">
    <property type="match status" value="2"/>
</dbReference>
<proteinExistence type="inferred from homology"/>
<dbReference type="SUPFAM" id="SSF53067">
    <property type="entry name" value="Actin-like ATPase domain"/>
    <property type="match status" value="1"/>
</dbReference>
<sequence>MASALLGIDIGATKITAGLLLPNGQVVLRHTLLTEMHKGKNAVIENLLAAISTYPRASYQRIGIGIIGSVDWRRGISHTADKLPPQWHNVPLARIVSRKFHKRVALGNDANAFALGVALRDGKRYHTVVGLTLGSGVGAGLVIGRKLYHGDQGWVAEIGHTTIDASSTVRCSCGHRGHLDVLAGGWGMVRMYAQKSGKQRSTYEIQERLPYDRSAKYIYRVMVRSLGIGLANIIAVYGPSYIGVGGGLTRIPGLIRDGIKEMHSRRRGLPVTRTSVKRINDPEETNIRGAALLTDPIHHLTF</sequence>
<dbReference type="EMBL" id="MHKE01000020">
    <property type="protein sequence ID" value="OGY82429.1"/>
    <property type="molecule type" value="Genomic_DNA"/>
</dbReference>
<dbReference type="InterPro" id="IPR049874">
    <property type="entry name" value="ROK_cs"/>
</dbReference>
<dbReference type="InterPro" id="IPR000600">
    <property type="entry name" value="ROK"/>
</dbReference>
<evidence type="ECO:0000313" key="3">
    <source>
        <dbReference type="Proteomes" id="UP000179164"/>
    </source>
</evidence>
<name>A0A1G2B168_9BACT</name>
<dbReference type="PANTHER" id="PTHR18964">
    <property type="entry name" value="ROK (REPRESSOR, ORF, KINASE) FAMILY"/>
    <property type="match status" value="1"/>
</dbReference>
<reference evidence="2 3" key="1">
    <citation type="journal article" date="2016" name="Nat. Commun.">
        <title>Thousands of microbial genomes shed light on interconnected biogeochemical processes in an aquifer system.</title>
        <authorList>
            <person name="Anantharaman K."/>
            <person name="Brown C.T."/>
            <person name="Hug L.A."/>
            <person name="Sharon I."/>
            <person name="Castelle C.J."/>
            <person name="Probst A.J."/>
            <person name="Thomas B.C."/>
            <person name="Singh A."/>
            <person name="Wilkins M.J."/>
            <person name="Karaoz U."/>
            <person name="Brodie E.L."/>
            <person name="Williams K.H."/>
            <person name="Hubbard S.S."/>
            <person name="Banfield J.F."/>
        </authorList>
    </citation>
    <scope>NUCLEOTIDE SEQUENCE [LARGE SCALE GENOMIC DNA]</scope>
</reference>